<feature type="transmembrane region" description="Helical" evidence="1">
    <location>
        <begin position="22"/>
        <end position="45"/>
    </location>
</feature>
<accession>A0A2W4W364</accession>
<reference evidence="3" key="1">
    <citation type="submission" date="2018-04" db="EMBL/GenBank/DDBJ databases">
        <authorList>
            <person name="Cornet L."/>
        </authorList>
    </citation>
    <scope>NUCLEOTIDE SEQUENCE [LARGE SCALE GENOMIC DNA]</scope>
</reference>
<gene>
    <name evidence="2" type="ORF">DCF25_09005</name>
</gene>
<keyword evidence="1" id="KW-0812">Transmembrane</keyword>
<dbReference type="SUPFAM" id="SSF56059">
    <property type="entry name" value="Glutathione synthetase ATP-binding domain-like"/>
    <property type="match status" value="1"/>
</dbReference>
<proteinExistence type="predicted"/>
<name>A0A2W4W364_9CYAN</name>
<dbReference type="Proteomes" id="UP000249354">
    <property type="component" value="Unassembled WGS sequence"/>
</dbReference>
<dbReference type="Gene3D" id="3.30.470.20">
    <property type="entry name" value="ATP-grasp fold, B domain"/>
    <property type="match status" value="1"/>
</dbReference>
<keyword evidence="1" id="KW-0472">Membrane</keyword>
<evidence type="ECO:0000313" key="2">
    <source>
        <dbReference type="EMBL" id="PZO18971.1"/>
    </source>
</evidence>
<sequence>MSSASPTLEPQLGWLSAVAKNLGTLLLLLLLLPLNLGLILASLAVRTLYRDPQKSLENSPNFEKKRILITGAKMTKALQLARSFHQAGHEVYLVETHKYWLSGHRFSRAVKGFFTVPAPEKDSEGYCQSLLKIVKDNSIDVFIPVSSPIASYYDSLAKEVLDPYCESIHLEPEQTAVLDDKYAFCRKAAEFGLSAPKVFRITDPQQILDFDFQSDRSQYIIKSIPYDSVLRLDLTLLPFSGMEEYVQALPISESKPWVMQEFIRGQEYCFHATVRKGQIRLHCCSESSPFQINYKQVDNPAIYQWVKTFVKAMNLTGQVCFDMIQTEDGTVYPIECNPRLHSAITMFHDHPGVAKAYLNDADANESPITPLPNSRPTYWTYHELWRLLSVRSSTELKAWWNKVTVGTDAVLSPEDPLPFLMLHNWQIPLLLVDNLRRLKGWVKIDFNIGKLVELGGD</sequence>
<dbReference type="NCBIfam" id="NF005315">
    <property type="entry name" value="PRK06849.1"/>
    <property type="match status" value="1"/>
</dbReference>
<reference evidence="2 3" key="2">
    <citation type="submission" date="2018-06" db="EMBL/GenBank/DDBJ databases">
        <title>Metagenomic assembly of (sub)arctic Cyanobacteria and their associated microbiome from non-axenic cultures.</title>
        <authorList>
            <person name="Baurain D."/>
        </authorList>
    </citation>
    <scope>NUCLEOTIDE SEQUENCE [LARGE SCALE GENOMIC DNA]</scope>
    <source>
        <strain evidence="2">ULC129bin1</strain>
    </source>
</reference>
<keyword evidence="1" id="KW-1133">Transmembrane helix</keyword>
<dbReference type="AlphaFoldDB" id="A0A2W4W364"/>
<dbReference type="EMBL" id="QBMC01000048">
    <property type="protein sequence ID" value="PZO18971.1"/>
    <property type="molecule type" value="Genomic_DNA"/>
</dbReference>
<evidence type="ECO:0000313" key="3">
    <source>
        <dbReference type="Proteomes" id="UP000249354"/>
    </source>
</evidence>
<organism evidence="2 3">
    <name type="scientific">Leptolyngbya foveolarum</name>
    <dbReference type="NCBI Taxonomy" id="47253"/>
    <lineage>
        <taxon>Bacteria</taxon>
        <taxon>Bacillati</taxon>
        <taxon>Cyanobacteriota</taxon>
        <taxon>Cyanophyceae</taxon>
        <taxon>Leptolyngbyales</taxon>
        <taxon>Leptolyngbyaceae</taxon>
        <taxon>Leptolyngbya group</taxon>
        <taxon>Leptolyngbya</taxon>
    </lineage>
</organism>
<comment type="caution">
    <text evidence="2">The sequence shown here is derived from an EMBL/GenBank/DDBJ whole genome shotgun (WGS) entry which is preliminary data.</text>
</comment>
<dbReference type="Gene3D" id="3.40.50.20">
    <property type="match status" value="1"/>
</dbReference>
<protein>
    <submittedName>
        <fullName evidence="2">ATP-grasp enzyme</fullName>
    </submittedName>
</protein>
<evidence type="ECO:0000256" key="1">
    <source>
        <dbReference type="SAM" id="Phobius"/>
    </source>
</evidence>